<evidence type="ECO:0000259" key="3">
    <source>
        <dbReference type="SMART" id="SM00225"/>
    </source>
</evidence>
<dbReference type="AlphaFoldDB" id="A0AAD1X3G1"/>
<dbReference type="SUPFAM" id="SSF117281">
    <property type="entry name" value="Kelch motif"/>
    <property type="match status" value="2"/>
</dbReference>
<dbReference type="InterPro" id="IPR051568">
    <property type="entry name" value="LZTR1/Attractin"/>
</dbReference>
<comment type="caution">
    <text evidence="4">The sequence shown here is derived from an EMBL/GenBank/DDBJ whole genome shotgun (WGS) entry which is preliminary data.</text>
</comment>
<dbReference type="InterPro" id="IPR011333">
    <property type="entry name" value="SKP1/BTB/POZ_sf"/>
</dbReference>
<keyword evidence="5" id="KW-1185">Reference proteome</keyword>
<dbReference type="PANTHER" id="PTHR46376">
    <property type="entry name" value="LEUCINE-ZIPPER-LIKE TRANSCRIPTIONAL REGULATOR 1"/>
    <property type="match status" value="1"/>
</dbReference>
<dbReference type="InterPro" id="IPR006652">
    <property type="entry name" value="Kelch_1"/>
</dbReference>
<evidence type="ECO:0000313" key="4">
    <source>
        <dbReference type="EMBL" id="CAI2361648.1"/>
    </source>
</evidence>
<dbReference type="PANTHER" id="PTHR46376:SF1">
    <property type="entry name" value="LEUCINE-ZIPPER-LIKE TRANSCRIPTIONAL REGULATOR 1"/>
    <property type="match status" value="1"/>
</dbReference>
<evidence type="ECO:0000313" key="5">
    <source>
        <dbReference type="Proteomes" id="UP001295684"/>
    </source>
</evidence>
<protein>
    <recommendedName>
        <fullName evidence="3">BTB domain-containing protein</fullName>
    </recommendedName>
</protein>
<reference evidence="4" key="1">
    <citation type="submission" date="2023-07" db="EMBL/GenBank/DDBJ databases">
        <authorList>
            <consortium name="AG Swart"/>
            <person name="Singh M."/>
            <person name="Singh A."/>
            <person name="Seah K."/>
            <person name="Emmerich C."/>
        </authorList>
    </citation>
    <scope>NUCLEOTIDE SEQUENCE</scope>
    <source>
        <strain evidence="4">DP1</strain>
    </source>
</reference>
<feature type="domain" description="BTB" evidence="3">
    <location>
        <begin position="341"/>
        <end position="539"/>
    </location>
</feature>
<accession>A0AAD1X3G1</accession>
<dbReference type="Gene3D" id="1.25.40.420">
    <property type="match status" value="1"/>
</dbReference>
<dbReference type="Pfam" id="PF24981">
    <property type="entry name" value="Beta-prop_ATRN-LZTR1"/>
    <property type="match status" value="1"/>
</dbReference>
<dbReference type="SUPFAM" id="SSF54695">
    <property type="entry name" value="POZ domain"/>
    <property type="match status" value="1"/>
</dbReference>
<dbReference type="InterPro" id="IPR056737">
    <property type="entry name" value="Beta-prop_ATRN-MKLN-like"/>
</dbReference>
<dbReference type="Pfam" id="PF00651">
    <property type="entry name" value="BTB"/>
    <property type="match status" value="1"/>
</dbReference>
<keyword evidence="1" id="KW-0880">Kelch repeat</keyword>
<dbReference type="EMBL" id="CAMPGE010002836">
    <property type="protein sequence ID" value="CAI2361648.1"/>
    <property type="molecule type" value="Genomic_DNA"/>
</dbReference>
<gene>
    <name evidence="4" type="ORF">ECRASSUSDP1_LOCUS2960</name>
</gene>
<evidence type="ECO:0000256" key="1">
    <source>
        <dbReference type="ARBA" id="ARBA00022441"/>
    </source>
</evidence>
<dbReference type="InterPro" id="IPR015915">
    <property type="entry name" value="Kelch-typ_b-propeller"/>
</dbReference>
<dbReference type="SMART" id="SM00612">
    <property type="entry name" value="Kelch"/>
    <property type="match status" value="4"/>
</dbReference>
<dbReference type="InterPro" id="IPR000210">
    <property type="entry name" value="BTB/POZ_dom"/>
</dbReference>
<dbReference type="CDD" id="cd14733">
    <property type="entry name" value="BACK"/>
    <property type="match status" value="1"/>
</dbReference>
<name>A0AAD1X3G1_EUPCR</name>
<evidence type="ECO:0000256" key="2">
    <source>
        <dbReference type="ARBA" id="ARBA00022737"/>
    </source>
</evidence>
<sequence length="598" mass="69771">MHHTTKHLLYDGKTSPIAWNWYKLDDKDPNTPCPRSLLSCVSLDSKLYIFGGYDGIARKNDFYSFDTEKLVWKQIKTCDIPPISRDRHVAVVYNRSIYIFGGYDGFNRVNDFYEYNVDTESWQEVIFCGKEGPPTPRHSHSAVVYEDCMYVFGGYDGNYKNDFYKFNFTKNQWTRIKSTDHVWPTSRYRTSCTVVDEKMYMFGGHDGQQQLNDFYYYNFKKKKWNLINYSKSFEPSPRDSHILAHCDDSILLFGGSSGCAKSDFYQFKINEGEWKPIKHDDGVKPSCRFCHVGSVVNDKLYIFGGYDGKIRLNDFYFFVISKEKDLTFNSMLKFVNNPQYSDVILEFPEEESCEKKFIYAHRLLLSKYPYFEKMIDDLCGYEDSTEESKSFLEEFPDEWSGLSSHENSMHSVKISTINSEDSFPPEEEKERAIEDIEESKSDIEFTEEFSVREQSFCDKILSEPPNEEDYLSDEDDIELPLKINMNDISYDTCLDIVRYIYTDYCEVLLENAMKLLKAASTFQINRLKDLCERKISSSINSENSANILMQAHSTDATTLKEMSQDFIVKNFDTVSKSDGFLKMVTAYPELAVEVLKKR</sequence>
<dbReference type="SMART" id="SM00225">
    <property type="entry name" value="BTB"/>
    <property type="match status" value="1"/>
</dbReference>
<keyword evidence="2" id="KW-0677">Repeat</keyword>
<organism evidence="4 5">
    <name type="scientific">Euplotes crassus</name>
    <dbReference type="NCBI Taxonomy" id="5936"/>
    <lineage>
        <taxon>Eukaryota</taxon>
        <taxon>Sar</taxon>
        <taxon>Alveolata</taxon>
        <taxon>Ciliophora</taxon>
        <taxon>Intramacronucleata</taxon>
        <taxon>Spirotrichea</taxon>
        <taxon>Hypotrichia</taxon>
        <taxon>Euplotida</taxon>
        <taxon>Euplotidae</taxon>
        <taxon>Moneuplotes</taxon>
    </lineage>
</organism>
<proteinExistence type="predicted"/>
<dbReference type="Gene3D" id="2.120.10.80">
    <property type="entry name" value="Kelch-type beta propeller"/>
    <property type="match status" value="2"/>
</dbReference>
<dbReference type="Proteomes" id="UP001295684">
    <property type="component" value="Unassembled WGS sequence"/>
</dbReference>
<dbReference type="Gene3D" id="3.30.710.10">
    <property type="entry name" value="Potassium Channel Kv1.1, Chain A"/>
    <property type="match status" value="2"/>
</dbReference>
<dbReference type="GO" id="GO:0005794">
    <property type="term" value="C:Golgi apparatus"/>
    <property type="evidence" value="ECO:0007669"/>
    <property type="project" value="TreeGrafter"/>
</dbReference>
<dbReference type="Pfam" id="PF24681">
    <property type="entry name" value="Kelch_KLHDC2_KLHL20_DRC7"/>
    <property type="match status" value="1"/>
</dbReference>